<sequence length="99" mass="10650">MDIVDTVGPQSNLGRPRGDSEGALPVATTGELYRETNKMCAWGKDDFLGHRLGEGAIGLQDESVEKVQAFPSLAGHYTHTAISASLSDLVRKRYSNSVT</sequence>
<keyword evidence="3" id="KW-1185">Reference proteome</keyword>
<dbReference type="AlphaFoldDB" id="A0AAV4CPR4"/>
<organism evidence="2 3">
    <name type="scientific">Plakobranchus ocellatus</name>
    <dbReference type="NCBI Taxonomy" id="259542"/>
    <lineage>
        <taxon>Eukaryota</taxon>
        <taxon>Metazoa</taxon>
        <taxon>Spiralia</taxon>
        <taxon>Lophotrochozoa</taxon>
        <taxon>Mollusca</taxon>
        <taxon>Gastropoda</taxon>
        <taxon>Heterobranchia</taxon>
        <taxon>Euthyneura</taxon>
        <taxon>Panpulmonata</taxon>
        <taxon>Sacoglossa</taxon>
        <taxon>Placobranchoidea</taxon>
        <taxon>Plakobranchidae</taxon>
        <taxon>Plakobranchus</taxon>
    </lineage>
</organism>
<evidence type="ECO:0000313" key="3">
    <source>
        <dbReference type="Proteomes" id="UP000735302"/>
    </source>
</evidence>
<gene>
    <name evidence="2" type="ORF">PoB_006035100</name>
</gene>
<dbReference type="Proteomes" id="UP000735302">
    <property type="component" value="Unassembled WGS sequence"/>
</dbReference>
<accession>A0AAV4CPR4</accession>
<comment type="caution">
    <text evidence="2">The sequence shown here is derived from an EMBL/GenBank/DDBJ whole genome shotgun (WGS) entry which is preliminary data.</text>
</comment>
<proteinExistence type="predicted"/>
<protein>
    <submittedName>
        <fullName evidence="2">Uncharacterized protein</fullName>
    </submittedName>
</protein>
<evidence type="ECO:0000313" key="2">
    <source>
        <dbReference type="EMBL" id="GFO33846.1"/>
    </source>
</evidence>
<reference evidence="2 3" key="1">
    <citation type="journal article" date="2021" name="Elife">
        <title>Chloroplast acquisition without the gene transfer in kleptoplastic sea slugs, Plakobranchus ocellatus.</title>
        <authorList>
            <person name="Maeda T."/>
            <person name="Takahashi S."/>
            <person name="Yoshida T."/>
            <person name="Shimamura S."/>
            <person name="Takaki Y."/>
            <person name="Nagai Y."/>
            <person name="Toyoda A."/>
            <person name="Suzuki Y."/>
            <person name="Arimoto A."/>
            <person name="Ishii H."/>
            <person name="Satoh N."/>
            <person name="Nishiyama T."/>
            <person name="Hasebe M."/>
            <person name="Maruyama T."/>
            <person name="Minagawa J."/>
            <person name="Obokata J."/>
            <person name="Shigenobu S."/>
        </authorList>
    </citation>
    <scope>NUCLEOTIDE SEQUENCE [LARGE SCALE GENOMIC DNA]</scope>
</reference>
<feature type="region of interest" description="Disordered" evidence="1">
    <location>
        <begin position="1"/>
        <end position="24"/>
    </location>
</feature>
<dbReference type="EMBL" id="BLXT01006838">
    <property type="protein sequence ID" value="GFO33846.1"/>
    <property type="molecule type" value="Genomic_DNA"/>
</dbReference>
<evidence type="ECO:0000256" key="1">
    <source>
        <dbReference type="SAM" id="MobiDB-lite"/>
    </source>
</evidence>
<name>A0AAV4CPR4_9GAST</name>